<evidence type="ECO:0000313" key="1">
    <source>
        <dbReference type="EMBL" id="GBM35461.1"/>
    </source>
</evidence>
<dbReference type="Proteomes" id="UP000499080">
    <property type="component" value="Unassembled WGS sequence"/>
</dbReference>
<accession>A0A4Y2F2Y4</accession>
<comment type="caution">
    <text evidence="1">The sequence shown here is derived from an EMBL/GenBank/DDBJ whole genome shotgun (WGS) entry which is preliminary data.</text>
</comment>
<keyword evidence="2" id="KW-1185">Reference proteome</keyword>
<dbReference type="AlphaFoldDB" id="A0A4Y2F2Y4"/>
<reference evidence="1 2" key="1">
    <citation type="journal article" date="2019" name="Sci. Rep.">
        <title>Orb-weaving spider Araneus ventricosus genome elucidates the spidroin gene catalogue.</title>
        <authorList>
            <person name="Kono N."/>
            <person name="Nakamura H."/>
            <person name="Ohtoshi R."/>
            <person name="Moran D.A.P."/>
            <person name="Shinohara A."/>
            <person name="Yoshida Y."/>
            <person name="Fujiwara M."/>
            <person name="Mori M."/>
            <person name="Tomita M."/>
            <person name="Arakawa K."/>
        </authorList>
    </citation>
    <scope>NUCLEOTIDE SEQUENCE [LARGE SCALE GENOMIC DNA]</scope>
</reference>
<gene>
    <name evidence="1" type="ORF">AVEN_73259_1</name>
</gene>
<dbReference type="OrthoDB" id="6427445at2759"/>
<dbReference type="EMBL" id="BGPR01000785">
    <property type="protein sequence ID" value="GBM35461.1"/>
    <property type="molecule type" value="Genomic_DNA"/>
</dbReference>
<evidence type="ECO:0000313" key="2">
    <source>
        <dbReference type="Proteomes" id="UP000499080"/>
    </source>
</evidence>
<sequence length="154" mass="17433">MKTKAAVVCRQVAEGRYFLGNLTAALIGKDRESLIFSYFPKLMPYRIKPRNEGLSRKRKQTSCEIPFPKEPKLKMLRKLEFTKLLSSCVSTPATSNCSSLNDSKRKFVTKISKRPANKKDTGKISVGKSYLHSTEMVKSNTRGHNEMPFVESVI</sequence>
<protein>
    <submittedName>
        <fullName evidence="1">Uncharacterized protein</fullName>
    </submittedName>
</protein>
<proteinExistence type="predicted"/>
<name>A0A4Y2F2Y4_ARAVE</name>
<organism evidence="1 2">
    <name type="scientific">Araneus ventricosus</name>
    <name type="common">Orbweaver spider</name>
    <name type="synonym">Epeira ventricosa</name>
    <dbReference type="NCBI Taxonomy" id="182803"/>
    <lineage>
        <taxon>Eukaryota</taxon>
        <taxon>Metazoa</taxon>
        <taxon>Ecdysozoa</taxon>
        <taxon>Arthropoda</taxon>
        <taxon>Chelicerata</taxon>
        <taxon>Arachnida</taxon>
        <taxon>Araneae</taxon>
        <taxon>Araneomorphae</taxon>
        <taxon>Entelegynae</taxon>
        <taxon>Araneoidea</taxon>
        <taxon>Araneidae</taxon>
        <taxon>Araneus</taxon>
    </lineage>
</organism>